<dbReference type="PANTHER" id="PTHR34374:SF1">
    <property type="entry name" value="LARGE RIBOSOMAL RNA SUBUNIT ACCUMULATION PROTEIN YCED HOMOLOG 1, CHLOROPLASTIC"/>
    <property type="match status" value="1"/>
</dbReference>
<protein>
    <recommendedName>
        <fullName evidence="4">Metal-binding protein</fullName>
    </recommendedName>
</protein>
<feature type="region of interest" description="Disordered" evidence="1">
    <location>
        <begin position="184"/>
        <end position="204"/>
    </location>
</feature>
<dbReference type="AlphaFoldDB" id="A0A2A9EHS1"/>
<organism evidence="2 3">
    <name type="scientific">Flavimobilis soli</name>
    <dbReference type="NCBI Taxonomy" id="442709"/>
    <lineage>
        <taxon>Bacteria</taxon>
        <taxon>Bacillati</taxon>
        <taxon>Actinomycetota</taxon>
        <taxon>Actinomycetes</taxon>
        <taxon>Micrococcales</taxon>
        <taxon>Jonesiaceae</taxon>
        <taxon>Flavimobilis</taxon>
    </lineage>
</organism>
<evidence type="ECO:0000256" key="1">
    <source>
        <dbReference type="SAM" id="MobiDB-lite"/>
    </source>
</evidence>
<evidence type="ECO:0000313" key="2">
    <source>
        <dbReference type="EMBL" id="PFG37792.1"/>
    </source>
</evidence>
<proteinExistence type="predicted"/>
<evidence type="ECO:0008006" key="4">
    <source>
        <dbReference type="Google" id="ProtNLM"/>
    </source>
</evidence>
<name>A0A2A9EHS1_9MICO</name>
<dbReference type="EMBL" id="PDJH01000001">
    <property type="protein sequence ID" value="PFG37792.1"/>
    <property type="molecule type" value="Genomic_DNA"/>
</dbReference>
<comment type="caution">
    <text evidence="2">The sequence shown here is derived from an EMBL/GenBank/DDBJ whole genome shotgun (WGS) entry which is preliminary data.</text>
</comment>
<dbReference type="PANTHER" id="PTHR34374">
    <property type="entry name" value="LARGE RIBOSOMAL RNA SUBUNIT ACCUMULATION PROTEIN YCED HOMOLOG 1, CHLOROPLASTIC"/>
    <property type="match status" value="1"/>
</dbReference>
<keyword evidence="3" id="KW-1185">Reference proteome</keyword>
<gene>
    <name evidence="2" type="ORF">ATL41_2568</name>
</gene>
<evidence type="ECO:0000313" key="3">
    <source>
        <dbReference type="Proteomes" id="UP000221394"/>
    </source>
</evidence>
<dbReference type="InterPro" id="IPR003772">
    <property type="entry name" value="YceD"/>
</dbReference>
<accession>A0A2A9EHS1</accession>
<dbReference type="Pfam" id="PF02620">
    <property type="entry name" value="YceD"/>
    <property type="match status" value="1"/>
</dbReference>
<reference evidence="2 3" key="1">
    <citation type="submission" date="2017-10" db="EMBL/GenBank/DDBJ databases">
        <title>Sequencing the genomes of 1000 actinobacteria strains.</title>
        <authorList>
            <person name="Klenk H.-P."/>
        </authorList>
    </citation>
    <scope>NUCLEOTIDE SEQUENCE [LARGE SCALE GENOMIC DNA]</scope>
    <source>
        <strain evidence="2 3">DSM 21574</strain>
    </source>
</reference>
<sequence>MDTRTPDRRSPWVIDVHDLSHRPGSMRTLERTAPAPADLGTAVIGVPEGTDIELDLRLESVMEGILVTGTVGGEAVGECVRCLEEVREDLDTQLTELFVYPERAAAAVAEGDDEEADEVFEVVDELLDLEPVVRDAVVMNLPFRPLCQPDCRGLCSECGVRLSDPGNEDHHHESIDPRWKALQGLGELSQDGEGSGGEGEETDR</sequence>
<dbReference type="Proteomes" id="UP000221394">
    <property type="component" value="Unassembled WGS sequence"/>
</dbReference>